<dbReference type="Proteomes" id="UP000187203">
    <property type="component" value="Unassembled WGS sequence"/>
</dbReference>
<feature type="transmembrane region" description="Helical" evidence="11">
    <location>
        <begin position="6"/>
        <end position="22"/>
    </location>
</feature>
<keyword evidence="5" id="KW-0479">Metal-binding</keyword>
<dbReference type="EMBL" id="AWUE01019087">
    <property type="protein sequence ID" value="OMO76454.1"/>
    <property type="molecule type" value="Genomic_DNA"/>
</dbReference>
<dbReference type="PRINTS" id="PR00463">
    <property type="entry name" value="EP450I"/>
</dbReference>
<dbReference type="Gene3D" id="1.10.630.10">
    <property type="entry name" value="Cytochrome P450"/>
    <property type="match status" value="1"/>
</dbReference>
<evidence type="ECO:0000256" key="1">
    <source>
        <dbReference type="ARBA" id="ARBA00004167"/>
    </source>
</evidence>
<keyword evidence="13" id="KW-1185">Reference proteome</keyword>
<evidence type="ECO:0000256" key="8">
    <source>
        <dbReference type="ARBA" id="ARBA00023004"/>
    </source>
</evidence>
<evidence type="ECO:0000313" key="12">
    <source>
        <dbReference type="EMBL" id="OMO76454.1"/>
    </source>
</evidence>
<evidence type="ECO:0000256" key="9">
    <source>
        <dbReference type="ARBA" id="ARBA00023033"/>
    </source>
</evidence>
<organism evidence="12 13">
    <name type="scientific">Corchorus olitorius</name>
    <dbReference type="NCBI Taxonomy" id="93759"/>
    <lineage>
        <taxon>Eukaryota</taxon>
        <taxon>Viridiplantae</taxon>
        <taxon>Streptophyta</taxon>
        <taxon>Embryophyta</taxon>
        <taxon>Tracheophyta</taxon>
        <taxon>Spermatophyta</taxon>
        <taxon>Magnoliopsida</taxon>
        <taxon>eudicotyledons</taxon>
        <taxon>Gunneridae</taxon>
        <taxon>Pentapetalae</taxon>
        <taxon>rosids</taxon>
        <taxon>malvids</taxon>
        <taxon>Malvales</taxon>
        <taxon>Malvaceae</taxon>
        <taxon>Grewioideae</taxon>
        <taxon>Apeibeae</taxon>
        <taxon>Corchorus</taxon>
    </lineage>
</organism>
<keyword evidence="4 11" id="KW-0812">Transmembrane</keyword>
<dbReference type="GO" id="GO:0005506">
    <property type="term" value="F:iron ion binding"/>
    <property type="evidence" value="ECO:0007669"/>
    <property type="project" value="InterPro"/>
</dbReference>
<dbReference type="InterPro" id="IPR036396">
    <property type="entry name" value="Cyt_P450_sf"/>
</dbReference>
<keyword evidence="10 11" id="KW-0472">Membrane</keyword>
<keyword evidence="6 11" id="KW-1133">Transmembrane helix</keyword>
<name>A0A1R3I1I7_9ROSI</name>
<sequence length="300" mass="34736">MENIELYSLIFLLFILAIKILHQPIRTRYKNLPPSPPALPIIGNLHLLKEPFHRTFFDLSQKFGPIFSLRLASRVAIVITSPSLAEECFTKDNDIILANRPYFWVGKYVGYDYTSIGTAPYGDHWRNLRRICKLQMFSNKRLNLSSSVRGDEVKILLQNLYHTSSHDDFVKIELKPLISKLVFNITMRMIAGKRYTCGEFNQILEATKLHKLIQELLQLGISPNIGDFFPSLQWGHFHGYKKKLVKIAREIDVILQGIVDEHRKNKDEENTLISHLLSLQESEPQYYSDEIIKGLLQVVN</sequence>
<dbReference type="InterPro" id="IPR050651">
    <property type="entry name" value="Plant_Cytochrome_P450_Monoox"/>
</dbReference>
<dbReference type="PANTHER" id="PTHR47947">
    <property type="entry name" value="CYTOCHROME P450 82C3-RELATED"/>
    <property type="match status" value="1"/>
</dbReference>
<comment type="subcellular location">
    <subcellularLocation>
        <location evidence="1">Membrane</location>
        <topology evidence="1">Single-pass membrane protein</topology>
    </subcellularLocation>
</comment>
<protein>
    <submittedName>
        <fullName evidence="12">Cytochrome P450</fullName>
    </submittedName>
</protein>
<dbReference type="GO" id="GO:0020037">
    <property type="term" value="F:heme binding"/>
    <property type="evidence" value="ECO:0007669"/>
    <property type="project" value="InterPro"/>
</dbReference>
<proteinExistence type="inferred from homology"/>
<evidence type="ECO:0000256" key="11">
    <source>
        <dbReference type="SAM" id="Phobius"/>
    </source>
</evidence>
<dbReference type="Pfam" id="PF00067">
    <property type="entry name" value="p450"/>
    <property type="match status" value="1"/>
</dbReference>
<dbReference type="GO" id="GO:0016020">
    <property type="term" value="C:membrane"/>
    <property type="evidence" value="ECO:0007669"/>
    <property type="project" value="UniProtKB-SubCell"/>
</dbReference>
<keyword evidence="7" id="KW-0560">Oxidoreductase</keyword>
<evidence type="ECO:0000256" key="4">
    <source>
        <dbReference type="ARBA" id="ARBA00022692"/>
    </source>
</evidence>
<dbReference type="InterPro" id="IPR001128">
    <property type="entry name" value="Cyt_P450"/>
</dbReference>
<evidence type="ECO:0000256" key="5">
    <source>
        <dbReference type="ARBA" id="ARBA00022723"/>
    </source>
</evidence>
<evidence type="ECO:0000256" key="7">
    <source>
        <dbReference type="ARBA" id="ARBA00023002"/>
    </source>
</evidence>
<dbReference type="GO" id="GO:0016705">
    <property type="term" value="F:oxidoreductase activity, acting on paired donors, with incorporation or reduction of molecular oxygen"/>
    <property type="evidence" value="ECO:0007669"/>
    <property type="project" value="InterPro"/>
</dbReference>
<comment type="caution">
    <text evidence="12">The sequence shown here is derived from an EMBL/GenBank/DDBJ whole genome shotgun (WGS) entry which is preliminary data.</text>
</comment>
<reference evidence="13" key="1">
    <citation type="submission" date="2013-09" db="EMBL/GenBank/DDBJ databases">
        <title>Corchorus olitorius genome sequencing.</title>
        <authorList>
            <person name="Alam M."/>
            <person name="Haque M.S."/>
            <person name="Islam M.S."/>
            <person name="Emdad E.M."/>
            <person name="Islam M.M."/>
            <person name="Ahmed B."/>
            <person name="Halim A."/>
            <person name="Hossen Q.M.M."/>
            <person name="Hossain M.Z."/>
            <person name="Ahmed R."/>
            <person name="Khan M.M."/>
            <person name="Islam R."/>
            <person name="Rashid M.M."/>
            <person name="Khan S.A."/>
            <person name="Rahman M.S."/>
            <person name="Alam M."/>
            <person name="Yahiya A.S."/>
            <person name="Khan M.S."/>
            <person name="Azam M.S."/>
            <person name="Haque T."/>
            <person name="Lashkar M.Z.H."/>
            <person name="Akhand A.I."/>
            <person name="Morshed G."/>
            <person name="Roy S."/>
            <person name="Uddin K.S."/>
            <person name="Rabeya T."/>
            <person name="Hossain A.S."/>
            <person name="Chowdhury A."/>
            <person name="Snigdha A.R."/>
            <person name="Mortoza M.S."/>
            <person name="Matin S.A."/>
            <person name="Hoque S.M.E."/>
            <person name="Islam M.K."/>
            <person name="Roy D.K."/>
            <person name="Haider R."/>
            <person name="Moosa M.M."/>
            <person name="Elias S.M."/>
            <person name="Hasan A.M."/>
            <person name="Jahan S."/>
            <person name="Shafiuddin M."/>
            <person name="Mahmood N."/>
            <person name="Shommy N.S."/>
        </authorList>
    </citation>
    <scope>NUCLEOTIDE SEQUENCE [LARGE SCALE GENOMIC DNA]</scope>
    <source>
        <strain evidence="13">cv. O-4</strain>
    </source>
</reference>
<dbReference type="OrthoDB" id="1055148at2759"/>
<evidence type="ECO:0000256" key="6">
    <source>
        <dbReference type="ARBA" id="ARBA00022989"/>
    </source>
</evidence>
<evidence type="ECO:0000256" key="3">
    <source>
        <dbReference type="ARBA" id="ARBA00022617"/>
    </source>
</evidence>
<keyword evidence="9" id="KW-0503">Monooxygenase</keyword>
<comment type="similarity">
    <text evidence="2">Belongs to the cytochrome P450 family.</text>
</comment>
<gene>
    <name evidence="12" type="ORF">COLO4_25562</name>
</gene>
<accession>A0A1R3I1I7</accession>
<evidence type="ECO:0000256" key="10">
    <source>
        <dbReference type="ARBA" id="ARBA00023136"/>
    </source>
</evidence>
<dbReference type="AlphaFoldDB" id="A0A1R3I1I7"/>
<keyword evidence="3" id="KW-0349">Heme</keyword>
<dbReference type="STRING" id="93759.A0A1R3I1I7"/>
<dbReference type="InterPro" id="IPR002401">
    <property type="entry name" value="Cyt_P450_E_grp-I"/>
</dbReference>
<keyword evidence="8" id="KW-0408">Iron</keyword>
<evidence type="ECO:0000256" key="2">
    <source>
        <dbReference type="ARBA" id="ARBA00010617"/>
    </source>
</evidence>
<dbReference type="GO" id="GO:0004497">
    <property type="term" value="F:monooxygenase activity"/>
    <property type="evidence" value="ECO:0007669"/>
    <property type="project" value="UniProtKB-KW"/>
</dbReference>
<evidence type="ECO:0000313" key="13">
    <source>
        <dbReference type="Proteomes" id="UP000187203"/>
    </source>
</evidence>
<dbReference type="PANTHER" id="PTHR47947:SF62">
    <property type="entry name" value="CYTOCHROME P450, FAMILY 81, SUBFAMILY D, POLYPEPTIDE 5"/>
    <property type="match status" value="1"/>
</dbReference>
<dbReference type="SUPFAM" id="SSF48264">
    <property type="entry name" value="Cytochrome P450"/>
    <property type="match status" value="1"/>
</dbReference>